<dbReference type="GeneID" id="36401614"/>
<sequence>MARNGGRLERFYHGLIRPVSVGGGLPFSLGLPCDLRFQDILTRVPIGKIRARA</sequence>
<organism evidence="1 2">
    <name type="scientific">Plasmopara halstedii</name>
    <name type="common">Downy mildew of sunflower</name>
    <dbReference type="NCBI Taxonomy" id="4781"/>
    <lineage>
        <taxon>Eukaryota</taxon>
        <taxon>Sar</taxon>
        <taxon>Stramenopiles</taxon>
        <taxon>Oomycota</taxon>
        <taxon>Peronosporomycetes</taxon>
        <taxon>Peronosporales</taxon>
        <taxon>Peronosporaceae</taxon>
        <taxon>Plasmopara</taxon>
    </lineage>
</organism>
<keyword evidence="2" id="KW-1185">Reference proteome</keyword>
<evidence type="ECO:0000313" key="1">
    <source>
        <dbReference type="EMBL" id="CEG48754.1"/>
    </source>
</evidence>
<reference evidence="2" key="1">
    <citation type="submission" date="2014-09" db="EMBL/GenBank/DDBJ databases">
        <authorList>
            <person name="Sharma Rahul"/>
            <person name="Thines Marco"/>
        </authorList>
    </citation>
    <scope>NUCLEOTIDE SEQUENCE [LARGE SCALE GENOMIC DNA]</scope>
</reference>
<proteinExistence type="predicted"/>
<name>A0A0P1B373_PLAHL</name>
<dbReference type="AlphaFoldDB" id="A0A0P1B373"/>
<accession>A0A0P1B373</accession>
<dbReference type="RefSeq" id="XP_024585123.1">
    <property type="nucleotide sequence ID" value="XM_024719866.1"/>
</dbReference>
<protein>
    <submittedName>
        <fullName evidence="1">Uncharacterized protein</fullName>
    </submittedName>
</protein>
<evidence type="ECO:0000313" key="2">
    <source>
        <dbReference type="Proteomes" id="UP000054928"/>
    </source>
</evidence>
<dbReference type="Proteomes" id="UP000054928">
    <property type="component" value="Unassembled WGS sequence"/>
</dbReference>
<dbReference type="EMBL" id="CCYD01003042">
    <property type="protein sequence ID" value="CEG48754.1"/>
    <property type="molecule type" value="Genomic_DNA"/>
</dbReference>